<evidence type="ECO:0000313" key="1">
    <source>
        <dbReference type="EMBL" id="KAK6502715.1"/>
    </source>
</evidence>
<gene>
    <name evidence="1" type="ORF">TWF506_003290</name>
</gene>
<dbReference type="EMBL" id="JAVHJM010000011">
    <property type="protein sequence ID" value="KAK6502715.1"/>
    <property type="molecule type" value="Genomic_DNA"/>
</dbReference>
<evidence type="ECO:0000313" key="2">
    <source>
        <dbReference type="Proteomes" id="UP001307849"/>
    </source>
</evidence>
<sequence>MVAWVRSKRNLDRVEAVQITPIEFEEEVLRNNATYIRPFRKAAQDLVKLSTVTYPLTGGEPGWDGQETVRGHVIGATKDVDTVMEDFIAHINEGSEGDQLLTVPALQVVLSYMRLRAEFNSYLEARIAIDPSIWSFEIKRPDVPSEIYIWGLISRLWETVKQCCVPTIQNGDDAAYQWIFNGRYDEEAQLWTMKPQDTKLRTQILGAMMEGLNNLRKPADELIEDIRTISIQKNFPASTYEPLSKIVDQLNVIIQAFIDSLWGIRLGMSGLLFEFNNRFEKED</sequence>
<dbReference type="Proteomes" id="UP001307849">
    <property type="component" value="Unassembled WGS sequence"/>
</dbReference>
<organism evidence="1 2">
    <name type="scientific">Arthrobotrys conoides</name>
    <dbReference type="NCBI Taxonomy" id="74498"/>
    <lineage>
        <taxon>Eukaryota</taxon>
        <taxon>Fungi</taxon>
        <taxon>Dikarya</taxon>
        <taxon>Ascomycota</taxon>
        <taxon>Pezizomycotina</taxon>
        <taxon>Orbiliomycetes</taxon>
        <taxon>Orbiliales</taxon>
        <taxon>Orbiliaceae</taxon>
        <taxon>Arthrobotrys</taxon>
    </lineage>
</organism>
<comment type="caution">
    <text evidence="1">The sequence shown here is derived from an EMBL/GenBank/DDBJ whole genome shotgun (WGS) entry which is preliminary data.</text>
</comment>
<protein>
    <submittedName>
        <fullName evidence="1">Uncharacterized protein</fullName>
    </submittedName>
</protein>
<dbReference type="AlphaFoldDB" id="A0AAN8N4Q6"/>
<proteinExistence type="predicted"/>
<reference evidence="1 2" key="1">
    <citation type="submission" date="2019-10" db="EMBL/GenBank/DDBJ databases">
        <authorList>
            <person name="Palmer J.M."/>
        </authorList>
    </citation>
    <scope>NUCLEOTIDE SEQUENCE [LARGE SCALE GENOMIC DNA]</scope>
    <source>
        <strain evidence="1 2">TWF506</strain>
    </source>
</reference>
<name>A0AAN8N4Q6_9PEZI</name>
<keyword evidence="2" id="KW-1185">Reference proteome</keyword>
<accession>A0AAN8N4Q6</accession>